<dbReference type="KEGG" id="faa:HMPREF0389_00755"/>
<dbReference type="OrthoDB" id="4774735at2"/>
<dbReference type="Proteomes" id="UP000007468">
    <property type="component" value="Chromosome"/>
</dbReference>
<proteinExistence type="predicted"/>
<dbReference type="Pfam" id="PF19524">
    <property type="entry name" value="DUF6054"/>
    <property type="match status" value="1"/>
</dbReference>
<protein>
    <submittedName>
        <fullName evidence="1">Uncharacterized protein</fullName>
    </submittedName>
</protein>
<accession>D6GPY1</accession>
<evidence type="ECO:0000313" key="1">
    <source>
        <dbReference type="EMBL" id="EFE28834.1"/>
    </source>
</evidence>
<name>D6GPY1_FILAD</name>
<dbReference type="STRING" id="546269.HMPREF0389_00755"/>
<dbReference type="RefSeq" id="WP_014262752.1">
    <property type="nucleotide sequence ID" value="NC_016630.1"/>
</dbReference>
<organism evidence="1 2">
    <name type="scientific">Filifactor alocis (strain ATCC 35896 / CCUG 47790 / D40 B5)</name>
    <name type="common">Fusobacterium alocis</name>
    <dbReference type="NCBI Taxonomy" id="546269"/>
    <lineage>
        <taxon>Bacteria</taxon>
        <taxon>Bacillati</taxon>
        <taxon>Bacillota</taxon>
        <taxon>Clostridia</taxon>
        <taxon>Peptostreptococcales</taxon>
        <taxon>Filifactoraceae</taxon>
        <taxon>Filifactor</taxon>
    </lineage>
</organism>
<evidence type="ECO:0000313" key="2">
    <source>
        <dbReference type="Proteomes" id="UP000007468"/>
    </source>
</evidence>
<gene>
    <name evidence="1" type="ordered locus">HMPREF0389_00755</name>
</gene>
<dbReference type="EMBL" id="CP002390">
    <property type="protein sequence ID" value="EFE28834.1"/>
    <property type="molecule type" value="Genomic_DNA"/>
</dbReference>
<keyword evidence="2" id="KW-1185">Reference proteome</keyword>
<dbReference type="InterPro" id="IPR046117">
    <property type="entry name" value="DUF6054"/>
</dbReference>
<dbReference type="AlphaFoldDB" id="D6GPY1"/>
<sequence length="107" mass="12237">MKSYCVTLNREKILPHMEKILAEKCYCEFVHKKRYPCEDGFIEVMLFEKLHLRTTSYSGLTVVFVCREEVCYADVFAFAGGDGILNIDWGAGNSLAKEVVTVLEEFV</sequence>
<reference evidence="2" key="1">
    <citation type="submission" date="2010-12" db="EMBL/GenBank/DDBJ databases">
        <title>The genome sequence of Filifactor alocis strain ATCC 35896.</title>
        <authorList>
            <consortium name="The Broad Institute Genome Sequencing Platform"/>
            <person name="Ward D."/>
            <person name="Earl A."/>
            <person name="Feldgarden M."/>
            <person name="Young S.K."/>
            <person name="Gargeya S."/>
            <person name="Zeng Q."/>
            <person name="Alvarado L."/>
            <person name="Berlin A."/>
            <person name="Bochicchio J."/>
            <person name="Chapman S.B."/>
            <person name="Chen Z."/>
            <person name="Freedman E."/>
            <person name="Gellesch M."/>
            <person name="Goldberg J."/>
            <person name="Griggs A."/>
            <person name="Gujja S."/>
            <person name="Heilman E."/>
            <person name="Heiman D."/>
            <person name="Howarth C."/>
            <person name="Mehta T."/>
            <person name="Neiman D."/>
            <person name="Pearson M."/>
            <person name="Roberts A."/>
            <person name="Saif S."/>
            <person name="Shea T."/>
            <person name="Shenoy N."/>
            <person name="Sisk P."/>
            <person name="Stolte C."/>
            <person name="Sykes S."/>
            <person name="White J."/>
            <person name="Yandava C."/>
            <person name="Izard J."/>
            <person name="Blanton J.M."/>
            <person name="Baranova O.V."/>
            <person name="Tanner A.C."/>
            <person name="Dewhirst F.E."/>
            <person name="Haas B."/>
            <person name="Nusbaum C."/>
            <person name="Birren B."/>
        </authorList>
    </citation>
    <scope>NUCLEOTIDE SEQUENCE [LARGE SCALE GENOMIC DNA]</scope>
    <source>
        <strain evidence="2">ATCC 35896 / D40 B5</strain>
    </source>
</reference>